<dbReference type="STRING" id="930152.SAMN05216565_12126"/>
<dbReference type="EMBL" id="FNJU01000021">
    <property type="protein sequence ID" value="SDP96347.1"/>
    <property type="molecule type" value="Genomic_DNA"/>
</dbReference>
<proteinExistence type="predicted"/>
<reference evidence="3" key="1">
    <citation type="submission" date="2016-10" db="EMBL/GenBank/DDBJ databases">
        <authorList>
            <person name="Varghese N."/>
            <person name="Submissions S."/>
        </authorList>
    </citation>
    <scope>NUCLEOTIDE SEQUENCE [LARGE SCALE GENOMIC DNA]</scope>
    <source>
        <strain evidence="3">IBRC-M10078</strain>
    </source>
</reference>
<organism evidence="2 3">
    <name type="scientific">Litchfieldia salsa</name>
    <dbReference type="NCBI Taxonomy" id="930152"/>
    <lineage>
        <taxon>Bacteria</taxon>
        <taxon>Bacillati</taxon>
        <taxon>Bacillota</taxon>
        <taxon>Bacilli</taxon>
        <taxon>Bacillales</taxon>
        <taxon>Bacillaceae</taxon>
        <taxon>Litchfieldia</taxon>
    </lineage>
</organism>
<dbReference type="SUPFAM" id="SSF57802">
    <property type="entry name" value="Rubredoxin-like"/>
    <property type="match status" value="1"/>
</dbReference>
<protein>
    <submittedName>
        <fullName evidence="2">Cysteine-rich CPCC</fullName>
    </submittedName>
</protein>
<dbReference type="OrthoDB" id="1456570at2"/>
<dbReference type="AlphaFoldDB" id="A0A1H0X066"/>
<keyword evidence="3" id="KW-1185">Reference proteome</keyword>
<dbReference type="Pfam" id="PF14206">
    <property type="entry name" value="Cys_rich_CPCC"/>
    <property type="match status" value="1"/>
</dbReference>
<evidence type="ECO:0000313" key="2">
    <source>
        <dbReference type="EMBL" id="SDP96347.1"/>
    </source>
</evidence>
<gene>
    <name evidence="2" type="ORF">SAMN05216565_12126</name>
</gene>
<dbReference type="InterPro" id="IPR025983">
    <property type="entry name" value="Cys_rich_CPCC"/>
</dbReference>
<accession>A0A1H0X066</accession>
<name>A0A1H0X066_9BACI</name>
<feature type="domain" description="Cysteine-rich CPCC" evidence="1">
    <location>
        <begin position="4"/>
        <end position="75"/>
    </location>
</feature>
<evidence type="ECO:0000259" key="1">
    <source>
        <dbReference type="Pfam" id="PF14206"/>
    </source>
</evidence>
<sequence>MKKYTCQCCGYKTLDSDGNYDICPICFWEDDPFQEMNEYDLGANKIPLVEGQKNYIRYGACEMEANRLVRKPNKDDKRDPDWKPFNDDMYELKLACRKFIEGIYSIAELVHNFSWITLPEDIAGLVKQTENDLEMIRFCTSDYKQREEALDVVNALCQKLNITIEENDNCL</sequence>
<evidence type="ECO:0000313" key="3">
    <source>
        <dbReference type="Proteomes" id="UP000199159"/>
    </source>
</evidence>
<dbReference type="Proteomes" id="UP000199159">
    <property type="component" value="Unassembled WGS sequence"/>
</dbReference>